<name>I8XJ57_9BACE</name>
<sequence length="32" mass="3761">MFLKIRYLECAYVCTIKKLKRDKTPAVNLSLT</sequence>
<evidence type="ECO:0000313" key="2">
    <source>
        <dbReference type="Proteomes" id="UP000003089"/>
    </source>
</evidence>
<dbReference type="EMBL" id="AGXS01000016">
    <property type="protein sequence ID" value="EIY50122.1"/>
    <property type="molecule type" value="Genomic_DNA"/>
</dbReference>
<dbReference type="Proteomes" id="UP000003089">
    <property type="component" value="Unassembled WGS sequence"/>
</dbReference>
<proteinExistence type="predicted"/>
<dbReference type="HOGENOM" id="CLU_3388076_0_0_10"/>
<reference evidence="1 2" key="1">
    <citation type="submission" date="2012-02" db="EMBL/GenBank/DDBJ databases">
        <title>The Genome Sequence of Bacteroides nordii CL02T12C05.</title>
        <authorList>
            <consortium name="The Broad Institute Genome Sequencing Platform"/>
            <person name="Earl A."/>
            <person name="Ward D."/>
            <person name="Feldgarden M."/>
            <person name="Gevers D."/>
            <person name="Zitomersky N.L."/>
            <person name="Coyne M.J."/>
            <person name="Comstock L.E."/>
            <person name="Young S.K."/>
            <person name="Zeng Q."/>
            <person name="Gargeya S."/>
            <person name="Fitzgerald M."/>
            <person name="Haas B."/>
            <person name="Abouelleil A."/>
            <person name="Alvarado L."/>
            <person name="Arachchi H.M."/>
            <person name="Berlin A."/>
            <person name="Chapman S.B."/>
            <person name="Gearin G."/>
            <person name="Goldberg J."/>
            <person name="Griggs A."/>
            <person name="Gujja S."/>
            <person name="Hansen M."/>
            <person name="Heiman D."/>
            <person name="Howarth C."/>
            <person name="Larimer J."/>
            <person name="Lui A."/>
            <person name="MacDonald P.J.P."/>
            <person name="McCowen C."/>
            <person name="Montmayeur A."/>
            <person name="Murphy C."/>
            <person name="Neiman D."/>
            <person name="Pearson M."/>
            <person name="Priest M."/>
            <person name="Roberts A."/>
            <person name="Saif S."/>
            <person name="Shea T."/>
            <person name="Sisk P."/>
            <person name="Stolte C."/>
            <person name="Sykes S."/>
            <person name="Wortman J."/>
            <person name="Nusbaum C."/>
            <person name="Birren B."/>
        </authorList>
    </citation>
    <scope>NUCLEOTIDE SEQUENCE [LARGE SCALE GENOMIC DNA]</scope>
    <source>
        <strain evidence="1 2">CL02T12C05</strain>
    </source>
</reference>
<gene>
    <name evidence="1" type="ORF">HMPREF1068_02681</name>
</gene>
<protein>
    <submittedName>
        <fullName evidence="1">Uncharacterized protein</fullName>
    </submittedName>
</protein>
<accession>I8XJ57</accession>
<comment type="caution">
    <text evidence="1">The sequence shown here is derived from an EMBL/GenBank/DDBJ whole genome shotgun (WGS) entry which is preliminary data.</text>
</comment>
<dbReference type="AlphaFoldDB" id="I8XJ57"/>
<keyword evidence="2" id="KW-1185">Reference proteome</keyword>
<organism evidence="1 2">
    <name type="scientific">Bacteroides nordii CL02T12C05</name>
    <dbReference type="NCBI Taxonomy" id="997884"/>
    <lineage>
        <taxon>Bacteria</taxon>
        <taxon>Pseudomonadati</taxon>
        <taxon>Bacteroidota</taxon>
        <taxon>Bacteroidia</taxon>
        <taxon>Bacteroidales</taxon>
        <taxon>Bacteroidaceae</taxon>
        <taxon>Bacteroides</taxon>
    </lineage>
</organism>
<evidence type="ECO:0000313" key="1">
    <source>
        <dbReference type="EMBL" id="EIY50122.1"/>
    </source>
</evidence>
<dbReference type="STRING" id="997884.HMPREF1068_02681"/>